<dbReference type="RefSeq" id="WP_171160236.1">
    <property type="nucleotide sequence ID" value="NZ_CP053073.1"/>
</dbReference>
<keyword evidence="3" id="KW-1185">Reference proteome</keyword>
<organism evidence="2 3">
    <name type="scientific">Usitatibacter palustris</name>
    <dbReference type="NCBI Taxonomy" id="2732487"/>
    <lineage>
        <taxon>Bacteria</taxon>
        <taxon>Pseudomonadati</taxon>
        <taxon>Pseudomonadota</taxon>
        <taxon>Betaproteobacteria</taxon>
        <taxon>Nitrosomonadales</taxon>
        <taxon>Usitatibacteraceae</taxon>
        <taxon>Usitatibacter</taxon>
    </lineage>
</organism>
<dbReference type="AlphaFoldDB" id="A0A6M4H2K6"/>
<protein>
    <recommendedName>
        <fullName evidence="1">Suppressor of fused-like domain-containing protein</fullName>
    </recommendedName>
</protein>
<dbReference type="KEGG" id="upl:DSM104440_00339"/>
<evidence type="ECO:0000259" key="1">
    <source>
        <dbReference type="Pfam" id="PF05076"/>
    </source>
</evidence>
<dbReference type="InParanoid" id="A0A6M4H2K6"/>
<dbReference type="EMBL" id="CP053073">
    <property type="protein sequence ID" value="QJR13555.1"/>
    <property type="molecule type" value="Genomic_DNA"/>
</dbReference>
<sequence length="222" mass="25037">MTAGTDPLEAVWEHREDVVYPGLFGSKSRGIFVLEAETFAKVIGEETIDPRWLFHGVFEFEPTEERPTWLYVTSGTSTPWGQEPESYAEAEYSGIGTELVFESTEQGDWAIVLLQRMLAFNILLSYRRFGDANPLDYWQRIPYRGPITLERPSLLQHLVVGLPTHFPSSFQLQSGRVDLLQVVGITEAEQEFAKEHGSDKLIEILAEADAYPVTSPSRASII</sequence>
<evidence type="ECO:0000313" key="3">
    <source>
        <dbReference type="Proteomes" id="UP000503096"/>
    </source>
</evidence>
<gene>
    <name evidence="2" type="ORF">DSM104440_00339</name>
</gene>
<dbReference type="InterPro" id="IPR037181">
    <property type="entry name" value="SUFU_N"/>
</dbReference>
<reference evidence="2 3" key="1">
    <citation type="submission" date="2020-04" db="EMBL/GenBank/DDBJ databases">
        <title>Usitatibacter rugosus gen. nov., sp. nov. and Usitatibacter palustris sp. nov., novel members of Usitatibacteraceae fam. nov. within the order Nitrosomonadales isolated from soil.</title>
        <authorList>
            <person name="Huber K.J."/>
            <person name="Neumann-Schaal M."/>
            <person name="Geppert A."/>
            <person name="Luckner M."/>
            <person name="Wanner G."/>
            <person name="Overmann J."/>
        </authorList>
    </citation>
    <scope>NUCLEOTIDE SEQUENCE [LARGE SCALE GENOMIC DNA]</scope>
    <source>
        <strain evidence="2 3">Swamp67</strain>
    </source>
</reference>
<dbReference type="InterPro" id="IPR020941">
    <property type="entry name" value="SUFU-like_domain"/>
</dbReference>
<dbReference type="Pfam" id="PF05076">
    <property type="entry name" value="SUFU"/>
    <property type="match status" value="1"/>
</dbReference>
<proteinExistence type="predicted"/>
<feature type="domain" description="Suppressor of fused-like" evidence="1">
    <location>
        <begin position="57"/>
        <end position="218"/>
    </location>
</feature>
<dbReference type="SUPFAM" id="SSF103359">
    <property type="entry name" value="Suppressor of Fused, N-terminal domain"/>
    <property type="match status" value="1"/>
</dbReference>
<name>A0A6M4H2K6_9PROT</name>
<dbReference type="Proteomes" id="UP000503096">
    <property type="component" value="Chromosome"/>
</dbReference>
<accession>A0A6M4H2K6</accession>
<evidence type="ECO:0000313" key="2">
    <source>
        <dbReference type="EMBL" id="QJR13555.1"/>
    </source>
</evidence>